<evidence type="ECO:0000313" key="7">
    <source>
        <dbReference type="EMBL" id="MFC4908205.1"/>
    </source>
</evidence>
<comment type="caution">
    <text evidence="7">The sequence shown here is derived from an EMBL/GenBank/DDBJ whole genome shotgun (WGS) entry which is preliminary data.</text>
</comment>
<dbReference type="Gene3D" id="2.40.50.100">
    <property type="match status" value="1"/>
</dbReference>
<feature type="region of interest" description="Disordered" evidence="3">
    <location>
        <begin position="170"/>
        <end position="231"/>
    </location>
</feature>
<dbReference type="Pfam" id="PF25990">
    <property type="entry name" value="Beta-barrel_YknX"/>
    <property type="match status" value="1"/>
</dbReference>
<evidence type="ECO:0000256" key="2">
    <source>
        <dbReference type="ARBA" id="ARBA00023054"/>
    </source>
</evidence>
<accession>A0ABV9TY26</accession>
<keyword evidence="8" id="KW-1185">Reference proteome</keyword>
<dbReference type="RefSeq" id="WP_378254600.1">
    <property type="nucleotide sequence ID" value="NZ_JBHSIT010000003.1"/>
</dbReference>
<evidence type="ECO:0000256" key="1">
    <source>
        <dbReference type="ARBA" id="ARBA00004196"/>
    </source>
</evidence>
<evidence type="ECO:0000256" key="3">
    <source>
        <dbReference type="SAM" id="MobiDB-lite"/>
    </source>
</evidence>
<dbReference type="Pfam" id="PF25967">
    <property type="entry name" value="RND-MFP_C"/>
    <property type="match status" value="1"/>
</dbReference>
<feature type="domain" description="YknX-like beta-barrel" evidence="6">
    <location>
        <begin position="244"/>
        <end position="318"/>
    </location>
</feature>
<dbReference type="SUPFAM" id="SSF111369">
    <property type="entry name" value="HlyD-like secretion proteins"/>
    <property type="match status" value="1"/>
</dbReference>
<dbReference type="InterPro" id="IPR058636">
    <property type="entry name" value="Beta-barrel_YknX"/>
</dbReference>
<reference evidence="8" key="1">
    <citation type="journal article" date="2019" name="Int. J. Syst. Evol. Microbiol.">
        <title>The Global Catalogue of Microorganisms (GCM) 10K type strain sequencing project: providing services to taxonomists for standard genome sequencing and annotation.</title>
        <authorList>
            <consortium name="The Broad Institute Genomics Platform"/>
            <consortium name="The Broad Institute Genome Sequencing Center for Infectious Disease"/>
            <person name="Wu L."/>
            <person name="Ma J."/>
        </authorList>
    </citation>
    <scope>NUCLEOTIDE SEQUENCE [LARGE SCALE GENOMIC DNA]</scope>
    <source>
        <strain evidence="8">KLKA75</strain>
    </source>
</reference>
<comment type="subcellular location">
    <subcellularLocation>
        <location evidence="1">Cell envelope</location>
    </subcellularLocation>
</comment>
<dbReference type="InterPro" id="IPR058627">
    <property type="entry name" value="MdtA-like_C"/>
</dbReference>
<organism evidence="7 8">
    <name type="scientific">Actinomadura gamaensis</name>
    <dbReference type="NCBI Taxonomy" id="1763541"/>
    <lineage>
        <taxon>Bacteria</taxon>
        <taxon>Bacillati</taxon>
        <taxon>Actinomycetota</taxon>
        <taxon>Actinomycetes</taxon>
        <taxon>Streptosporangiales</taxon>
        <taxon>Thermomonosporaceae</taxon>
        <taxon>Actinomadura</taxon>
    </lineage>
</organism>
<dbReference type="Pfam" id="PF25973">
    <property type="entry name" value="BSH_CzcB"/>
    <property type="match status" value="1"/>
</dbReference>
<gene>
    <name evidence="7" type="ORF">ACFPCY_12795</name>
</gene>
<protein>
    <submittedName>
        <fullName evidence="7">Efflux RND transporter periplasmic adaptor subunit</fullName>
    </submittedName>
</protein>
<evidence type="ECO:0000313" key="8">
    <source>
        <dbReference type="Proteomes" id="UP001595872"/>
    </source>
</evidence>
<evidence type="ECO:0000259" key="6">
    <source>
        <dbReference type="Pfam" id="PF25990"/>
    </source>
</evidence>
<evidence type="ECO:0000259" key="4">
    <source>
        <dbReference type="Pfam" id="PF25967"/>
    </source>
</evidence>
<dbReference type="InterPro" id="IPR050465">
    <property type="entry name" value="UPF0194_transport"/>
</dbReference>
<dbReference type="InterPro" id="IPR058647">
    <property type="entry name" value="BSH_CzcB-like"/>
</dbReference>
<proteinExistence type="predicted"/>
<feature type="domain" description="CzcB-like barrel-sandwich hybrid" evidence="5">
    <location>
        <begin position="75"/>
        <end position="181"/>
    </location>
</feature>
<keyword evidence="2" id="KW-0175">Coiled coil</keyword>
<evidence type="ECO:0000259" key="5">
    <source>
        <dbReference type="Pfam" id="PF25973"/>
    </source>
</evidence>
<dbReference type="EMBL" id="JBHSIT010000003">
    <property type="protein sequence ID" value="MFC4908205.1"/>
    <property type="molecule type" value="Genomic_DNA"/>
</dbReference>
<feature type="compositionally biased region" description="Gly residues" evidence="3">
    <location>
        <begin position="184"/>
        <end position="222"/>
    </location>
</feature>
<dbReference type="Gene3D" id="2.40.30.170">
    <property type="match status" value="1"/>
</dbReference>
<dbReference type="Gene3D" id="6.20.50.140">
    <property type="match status" value="1"/>
</dbReference>
<feature type="domain" description="Multidrug resistance protein MdtA-like C-terminal permuted SH3" evidence="4">
    <location>
        <begin position="325"/>
        <end position="380"/>
    </location>
</feature>
<name>A0ABV9TY26_9ACTN</name>
<dbReference type="PANTHER" id="PTHR32347">
    <property type="entry name" value="EFFLUX SYSTEM COMPONENT YKNX-RELATED"/>
    <property type="match status" value="1"/>
</dbReference>
<sequence length="421" mass="40992">MDLSLKRRTLLVNGTLVVLLAGGAGFAYLSLADDGAGATQARERLARVARGTVEATVSASGSVTSTRQKALYFGTSGTVTRVYAKAGRKVGKGQVLARLDQTSALETLQAARLTLNAAADTLDKASSDTTSAKYAQAYSAWVQAKENYRSAQDRLDATVLKAPFSGTVTEVNGSVGDTVSGGTSSSGGSSGGTGGSGGGSSSGGSGGSGGSSGSGGSGGTSGSSGTSGTSSSGFVTIVDTNDLEVVADFTEADSAKLKVGQDAVISFDALSGTTASGEIAQIATTPTTSNNVVTFAVTAELDSVPSGVRIGQTSTVEVTTGRAENALYVPSAAVRTVNGVSTVTVMENGEQVVRTVKTGLRGGQGTVITSGLNEGDQVVVVSAATSSGTGRQGGFPGGGGFGGGAPGGFGGGAGGAGGGRR</sequence>
<dbReference type="Proteomes" id="UP001595872">
    <property type="component" value="Unassembled WGS sequence"/>
</dbReference>